<keyword evidence="2" id="KW-1185">Reference proteome</keyword>
<comment type="caution">
    <text evidence="1">The sequence shown here is derived from an EMBL/GenBank/DDBJ whole genome shotgun (WGS) entry which is preliminary data.</text>
</comment>
<gene>
    <name evidence="1" type="ORF">DKX38_006696</name>
</gene>
<evidence type="ECO:0000313" key="2">
    <source>
        <dbReference type="Proteomes" id="UP000326939"/>
    </source>
</evidence>
<proteinExistence type="predicted"/>
<dbReference type="EMBL" id="VDCV01000004">
    <property type="protein sequence ID" value="KAB5561739.1"/>
    <property type="molecule type" value="Genomic_DNA"/>
</dbReference>
<name>A0A5N5N305_9ROSI</name>
<reference evidence="2" key="1">
    <citation type="journal article" date="2019" name="Gigascience">
        <title>De novo genome assembly of the endangered Acer yangbiense, a plant species with extremely small populations endemic to Yunnan Province, China.</title>
        <authorList>
            <person name="Yang J."/>
            <person name="Wariss H.M."/>
            <person name="Tao L."/>
            <person name="Zhang R."/>
            <person name="Yun Q."/>
            <person name="Hollingsworth P."/>
            <person name="Dao Z."/>
            <person name="Luo G."/>
            <person name="Guo H."/>
            <person name="Ma Y."/>
            <person name="Sun W."/>
        </authorList>
    </citation>
    <scope>NUCLEOTIDE SEQUENCE [LARGE SCALE GENOMIC DNA]</scope>
    <source>
        <strain evidence="2">cv. br00</strain>
    </source>
</reference>
<protein>
    <submittedName>
        <fullName evidence="1">Uncharacterized protein</fullName>
    </submittedName>
</protein>
<sequence>MKAGVDLGLYPSPWDRHEVILIKVCTRQELMLVYNAIMKLAGTAIQLLSKPQSPFHLSADDSTGMKSFHVSVHY</sequence>
<accession>A0A5N5N305</accession>
<evidence type="ECO:0000313" key="1">
    <source>
        <dbReference type="EMBL" id="KAB5561739.1"/>
    </source>
</evidence>
<dbReference type="AlphaFoldDB" id="A0A5N5N305"/>
<dbReference type="Proteomes" id="UP000326939">
    <property type="component" value="Chromosome 4"/>
</dbReference>
<organism evidence="1 2">
    <name type="scientific">Salix brachista</name>
    <dbReference type="NCBI Taxonomy" id="2182728"/>
    <lineage>
        <taxon>Eukaryota</taxon>
        <taxon>Viridiplantae</taxon>
        <taxon>Streptophyta</taxon>
        <taxon>Embryophyta</taxon>
        <taxon>Tracheophyta</taxon>
        <taxon>Spermatophyta</taxon>
        <taxon>Magnoliopsida</taxon>
        <taxon>eudicotyledons</taxon>
        <taxon>Gunneridae</taxon>
        <taxon>Pentapetalae</taxon>
        <taxon>rosids</taxon>
        <taxon>fabids</taxon>
        <taxon>Malpighiales</taxon>
        <taxon>Salicaceae</taxon>
        <taxon>Saliceae</taxon>
        <taxon>Salix</taxon>
    </lineage>
</organism>